<gene>
    <name evidence="1" type="ORF">ZIOFF_005950</name>
</gene>
<dbReference type="PANTHER" id="PTHR31110:SF3">
    <property type="entry name" value="PORTAL PROTEIN"/>
    <property type="match status" value="1"/>
</dbReference>
<organism evidence="1 2">
    <name type="scientific">Zingiber officinale</name>
    <name type="common">Ginger</name>
    <name type="synonym">Amomum zingiber</name>
    <dbReference type="NCBI Taxonomy" id="94328"/>
    <lineage>
        <taxon>Eukaryota</taxon>
        <taxon>Viridiplantae</taxon>
        <taxon>Streptophyta</taxon>
        <taxon>Embryophyta</taxon>
        <taxon>Tracheophyta</taxon>
        <taxon>Spermatophyta</taxon>
        <taxon>Magnoliopsida</taxon>
        <taxon>Liliopsida</taxon>
        <taxon>Zingiberales</taxon>
        <taxon>Zingiberaceae</taxon>
        <taxon>Zingiber</taxon>
    </lineage>
</organism>
<keyword evidence="2" id="KW-1185">Reference proteome</keyword>
<dbReference type="Proteomes" id="UP000734854">
    <property type="component" value="Unassembled WGS sequence"/>
</dbReference>
<comment type="caution">
    <text evidence="1">The sequence shown here is derived from an EMBL/GenBank/DDBJ whole genome shotgun (WGS) entry which is preliminary data.</text>
</comment>
<dbReference type="EMBL" id="JACMSC010000002">
    <property type="protein sequence ID" value="KAG6532112.1"/>
    <property type="molecule type" value="Genomic_DNA"/>
</dbReference>
<evidence type="ECO:0000313" key="2">
    <source>
        <dbReference type="Proteomes" id="UP000734854"/>
    </source>
</evidence>
<dbReference type="AlphaFoldDB" id="A0A8J5HUX9"/>
<name>A0A8J5HUX9_ZINOF</name>
<evidence type="ECO:0000313" key="1">
    <source>
        <dbReference type="EMBL" id="KAG6532112.1"/>
    </source>
</evidence>
<sequence>MFTEGLDETAISWINQGSNVANKSRSPLTEKYSLDSTVYQQFPSKCNTSFLSSKVLPPVKFQSVLLSPHSHLLVDSEEEESVCSVPEGYYANYSDTFEGRLRSSGDSDLFEKPGQGNFEEEIMSGEYLSCEPEGETGREQRPTLIRGISKENLRVLIEEKNSSDDEKVKKSLNANTVSDAFSLDDERNGFPNSHVHSLDEFMAANFQELGTPSAPPILANRKECSTSNLDGENKVRLNTDVSSDNPIQPQEVGETSAGNLLVEQNVHAPMSETNLASHISSYNTSVQSAWQTFIAYDACFRLCLNAWARNCIEAPEFLQDECMTLRNAFGLQTFLLHPRGQILGDRIHDERKEGTNVAKGRKIIGQLEVEVKRIRLLAKRRKLRSISSHRTLYMQMGADYVKKMSEILKSQINLLRATYEPIASEEFMHCFLQLKNSSKDAPSESGCSVCLKLGTGDSHIFYPENQGDSILIEVQDINQVNHGHATIPISSLIESHGEVTKWFPLYLEEHGCVGKLQLSFTIFHSSDKLASTKVFLIGLLSINIPLVSMLQGGPVVETMIYDLVLEAAMRAQNIHSRNLHINGHWKWLLNEFADYYGVSNAYTKLRFLSSIMSIATPIKECLELIHEVLLPIIKARGEKSLTRQERSILLDCEDQINNLLTTTFENYKSLDELSPTGLSDTFGIILVSAAPALLPAVQIFTLLHDILSQEAQNILRNYLQIAAAKRCRRHMVETDEFISGNCDTLYTDPMTVSTTYLKMKMLCLNISNEIQADIKIHNQHIFPSSIDLPSITASIYSTELYKRLKGFLAACPPSNPAQHVAELLIQSADFERDLDSWNIRSVHGGFVSKDLFHHYILVWIQDTQLQLLDLCKSEKMLCSDVSPSFSTSTFVEHMYEQIAKSINDYEVVISRWPQYLMALENAVAEVERAALKALEKQYNEILIPLRDGIPKIIEKQVQRLTRRQSISFYVVPNQLGIFLNTLKRILDVLHPGIEHILKCWASCLTIEGGNNIFGEQMNGFTVTLRKKYKKYMQAIVEKLVCNAQSNRTTRLKRILEEAKEAAGESEIRDRMQTLCLQLTDSIHNLHCIFTSRIFVTICRGFWDKMGQIILTFLESRKENRIWYRGSDYALGILDDLFASEMQKLLGKSLQDKDLDPPRSVIEARSILC</sequence>
<protein>
    <submittedName>
        <fullName evidence="1">Uncharacterized protein</fullName>
    </submittedName>
</protein>
<accession>A0A8J5HUX9</accession>
<dbReference type="PANTHER" id="PTHR31110">
    <property type="entry name" value="PESTICIDAL CRYSTAL CRY8BA PROTEIN"/>
    <property type="match status" value="1"/>
</dbReference>
<reference evidence="1 2" key="1">
    <citation type="submission" date="2020-08" db="EMBL/GenBank/DDBJ databases">
        <title>Plant Genome Project.</title>
        <authorList>
            <person name="Zhang R.-G."/>
        </authorList>
    </citation>
    <scope>NUCLEOTIDE SEQUENCE [LARGE SCALE GENOMIC DNA]</scope>
    <source>
        <tissue evidence="1">Rhizome</tissue>
    </source>
</reference>
<proteinExistence type="predicted"/>